<evidence type="ECO:0008006" key="11">
    <source>
        <dbReference type="Google" id="ProtNLM"/>
    </source>
</evidence>
<dbReference type="PROSITE" id="PS51892">
    <property type="entry name" value="SUBTILASE"/>
    <property type="match status" value="1"/>
</dbReference>
<dbReference type="Pfam" id="PF17766">
    <property type="entry name" value="fn3_6"/>
    <property type="match status" value="1"/>
</dbReference>
<evidence type="ECO:0000256" key="5">
    <source>
        <dbReference type="ARBA" id="ARBA00022825"/>
    </source>
</evidence>
<keyword evidence="5" id="KW-0720">Serine protease</keyword>
<dbReference type="GO" id="GO:0006508">
    <property type="term" value="P:proteolysis"/>
    <property type="evidence" value="ECO:0007669"/>
    <property type="project" value="UniProtKB-KW"/>
</dbReference>
<accession>A0AAP0LYR5</accession>
<dbReference type="Gene3D" id="3.50.30.30">
    <property type="match status" value="1"/>
</dbReference>
<dbReference type="EMBL" id="JBCGBO010000007">
    <property type="protein sequence ID" value="KAK9186524.1"/>
    <property type="molecule type" value="Genomic_DNA"/>
</dbReference>
<comment type="caution">
    <text evidence="6">Lacks conserved residue(s) required for the propagation of feature annotation.</text>
</comment>
<proteinExistence type="inferred from homology"/>
<dbReference type="Proteomes" id="UP001428341">
    <property type="component" value="Unassembled WGS sequence"/>
</dbReference>
<dbReference type="Pfam" id="PF00082">
    <property type="entry name" value="Peptidase_S8"/>
    <property type="match status" value="1"/>
</dbReference>
<organism evidence="9 10">
    <name type="scientific">Citrus x changshan-huyou</name>
    <dbReference type="NCBI Taxonomy" id="2935761"/>
    <lineage>
        <taxon>Eukaryota</taxon>
        <taxon>Viridiplantae</taxon>
        <taxon>Streptophyta</taxon>
        <taxon>Embryophyta</taxon>
        <taxon>Tracheophyta</taxon>
        <taxon>Spermatophyta</taxon>
        <taxon>Magnoliopsida</taxon>
        <taxon>eudicotyledons</taxon>
        <taxon>Gunneridae</taxon>
        <taxon>Pentapetalae</taxon>
        <taxon>rosids</taxon>
        <taxon>malvids</taxon>
        <taxon>Sapindales</taxon>
        <taxon>Rutaceae</taxon>
        <taxon>Aurantioideae</taxon>
        <taxon>Citrus</taxon>
    </lineage>
</organism>
<dbReference type="PROSITE" id="PS00138">
    <property type="entry name" value="SUBTILASE_SER"/>
    <property type="match status" value="1"/>
</dbReference>
<evidence type="ECO:0000256" key="2">
    <source>
        <dbReference type="ARBA" id="ARBA00022670"/>
    </source>
</evidence>
<dbReference type="InterPro" id="IPR036852">
    <property type="entry name" value="Peptidase_S8/S53_dom_sf"/>
</dbReference>
<evidence type="ECO:0000313" key="9">
    <source>
        <dbReference type="EMBL" id="KAK9186524.1"/>
    </source>
</evidence>
<evidence type="ECO:0000259" key="8">
    <source>
        <dbReference type="Pfam" id="PF17766"/>
    </source>
</evidence>
<dbReference type="InterPro" id="IPR000209">
    <property type="entry name" value="Peptidase_S8/S53_dom"/>
</dbReference>
<dbReference type="Gene3D" id="3.40.50.200">
    <property type="entry name" value="Peptidase S8/S53 domain"/>
    <property type="match status" value="1"/>
</dbReference>
<reference evidence="9 10" key="1">
    <citation type="submission" date="2024-05" db="EMBL/GenBank/DDBJ databases">
        <title>Haplotype-resolved chromosome-level genome assembly of Huyou (Citrus changshanensis).</title>
        <authorList>
            <person name="Miao C."/>
            <person name="Chen W."/>
            <person name="Wu Y."/>
            <person name="Wang L."/>
            <person name="Zhao S."/>
            <person name="Grierson D."/>
            <person name="Xu C."/>
            <person name="Chen K."/>
        </authorList>
    </citation>
    <scope>NUCLEOTIDE SEQUENCE [LARGE SCALE GENOMIC DNA]</scope>
    <source>
        <strain evidence="9">01-14</strain>
        <tissue evidence="9">Leaf</tissue>
    </source>
</reference>
<dbReference type="PANTHER" id="PTHR10795">
    <property type="entry name" value="PROPROTEIN CONVERTASE SUBTILISIN/KEXIN"/>
    <property type="match status" value="1"/>
</dbReference>
<evidence type="ECO:0000256" key="3">
    <source>
        <dbReference type="ARBA" id="ARBA00022729"/>
    </source>
</evidence>
<keyword evidence="4" id="KW-0378">Hydrolase</keyword>
<evidence type="ECO:0000256" key="6">
    <source>
        <dbReference type="PROSITE-ProRule" id="PRU01240"/>
    </source>
</evidence>
<keyword evidence="2" id="KW-0645">Protease</keyword>
<dbReference type="InterPro" id="IPR041469">
    <property type="entry name" value="Subtilisin-like_FN3"/>
</dbReference>
<dbReference type="InterPro" id="IPR023828">
    <property type="entry name" value="Peptidase_S8_Ser-AS"/>
</dbReference>
<feature type="domain" description="Peptidase S8/S53" evidence="7">
    <location>
        <begin position="53"/>
        <end position="159"/>
    </location>
</feature>
<dbReference type="AlphaFoldDB" id="A0AAP0LYR5"/>
<evidence type="ECO:0000259" key="7">
    <source>
        <dbReference type="Pfam" id="PF00082"/>
    </source>
</evidence>
<keyword evidence="10" id="KW-1185">Reference proteome</keyword>
<evidence type="ECO:0000256" key="4">
    <source>
        <dbReference type="ARBA" id="ARBA00022801"/>
    </source>
</evidence>
<comment type="caution">
    <text evidence="9">The sequence shown here is derived from an EMBL/GenBank/DDBJ whole genome shotgun (WGS) entry which is preliminary data.</text>
</comment>
<dbReference type="InterPro" id="IPR045051">
    <property type="entry name" value="SBT"/>
</dbReference>
<gene>
    <name evidence="9" type="ORF">WN944_017912</name>
</gene>
<feature type="domain" description="Subtilisin-like protease fibronectin type-III" evidence="8">
    <location>
        <begin position="190"/>
        <end position="287"/>
    </location>
</feature>
<dbReference type="GO" id="GO:0004252">
    <property type="term" value="F:serine-type endopeptidase activity"/>
    <property type="evidence" value="ECO:0007669"/>
    <property type="project" value="InterPro"/>
</dbReference>
<dbReference type="SUPFAM" id="SSF52743">
    <property type="entry name" value="Subtilisin-like"/>
    <property type="match status" value="1"/>
</dbReference>
<comment type="similarity">
    <text evidence="1 6">Belongs to the peptidase S8 family.</text>
</comment>
<protein>
    <recommendedName>
        <fullName evidence="11">Cucumisin</fullName>
    </recommendedName>
</protein>
<sequence>MQGNDDRDVAYSFPLPNSYLDLYDGSKIASYLNSTSIPTATILKSTAEKNEFAPVVASFSSRGPNPITNDILKPDLTAPGVDILASWTQASSPSEGDPRISPFNIISGTSMSCPHATAAAAYVRSFYPSWSPAAIKSALMTTATPMSVEANSDAEFAYGSGHLNPSMAVNPGLVYDAEELDYATNATVWDLNYPSFALSTKPGNNTTRIFHRTVTNVGSAVSTYRAVVYTRPGLMIKVQPSVLYFKSLYQKQSFVVTVTANVGKSVNMISASLVWDDGVHHVRSPVVAFVAPPTND</sequence>
<dbReference type="Gene3D" id="2.60.40.2310">
    <property type="match status" value="1"/>
</dbReference>
<evidence type="ECO:0000256" key="1">
    <source>
        <dbReference type="ARBA" id="ARBA00011073"/>
    </source>
</evidence>
<evidence type="ECO:0000313" key="10">
    <source>
        <dbReference type="Proteomes" id="UP001428341"/>
    </source>
</evidence>
<keyword evidence="3" id="KW-0732">Signal</keyword>
<name>A0AAP0LYR5_9ROSI</name>